<evidence type="ECO:0000259" key="2">
    <source>
        <dbReference type="PROSITE" id="PS50994"/>
    </source>
</evidence>
<proteinExistence type="predicted"/>
<feature type="region of interest" description="Disordered" evidence="1">
    <location>
        <begin position="584"/>
        <end position="639"/>
    </location>
</feature>
<dbReference type="GO" id="GO:0015074">
    <property type="term" value="P:DNA integration"/>
    <property type="evidence" value="ECO:0007669"/>
    <property type="project" value="InterPro"/>
</dbReference>
<dbReference type="Proteomes" id="UP001199260">
    <property type="component" value="Unassembled WGS sequence"/>
</dbReference>
<dbReference type="InterPro" id="IPR036397">
    <property type="entry name" value="RNaseH_sf"/>
</dbReference>
<keyword evidence="4" id="KW-1185">Reference proteome</keyword>
<dbReference type="GO" id="GO:0003676">
    <property type="term" value="F:nucleic acid binding"/>
    <property type="evidence" value="ECO:0007669"/>
    <property type="project" value="InterPro"/>
</dbReference>
<dbReference type="SUPFAM" id="SSF53098">
    <property type="entry name" value="Ribonuclease H-like"/>
    <property type="match status" value="1"/>
</dbReference>
<evidence type="ECO:0000313" key="4">
    <source>
        <dbReference type="Proteomes" id="UP001199260"/>
    </source>
</evidence>
<gene>
    <name evidence="3" type="ORF">LPW39_21750</name>
</gene>
<dbReference type="PROSITE" id="PS50994">
    <property type="entry name" value="INTEGRASE"/>
    <property type="match status" value="1"/>
</dbReference>
<feature type="domain" description="Integrase catalytic" evidence="2">
    <location>
        <begin position="266"/>
        <end position="462"/>
    </location>
</feature>
<comment type="caution">
    <text evidence="3">The sequence shown here is derived from an EMBL/GenBank/DDBJ whole genome shotgun (WGS) entry which is preliminary data.</text>
</comment>
<evidence type="ECO:0000256" key="1">
    <source>
        <dbReference type="SAM" id="MobiDB-lite"/>
    </source>
</evidence>
<dbReference type="Pfam" id="PF09299">
    <property type="entry name" value="Mu-transpos_C"/>
    <property type="match status" value="1"/>
</dbReference>
<dbReference type="RefSeq" id="WP_230780277.1">
    <property type="nucleotide sequence ID" value="NZ_JAJNCT010000030.1"/>
</dbReference>
<name>A0AAW4Y1J0_9BURK</name>
<protein>
    <submittedName>
        <fullName evidence="3">DDE-type integrase/transposase/recombinase</fullName>
    </submittedName>
</protein>
<dbReference type="InterPro" id="IPR015378">
    <property type="entry name" value="Transposase-like_Mu_C"/>
</dbReference>
<sequence>MQYELPFDNKKTVYLDDIACKFLGVTNDEQVLLQNQESGATVIVGSQELVQKYLTGDLKLAVTVRHIGVHSNEHGAAVRADKMSPFGRFNSDRHIAYVTQLNERFATCGSRAMLQKAIDQIAHERGEQIPPHASTVYRWLGEYRADGISGLLSRIGNCGGANKSRLPAPVDAIVHQKIEETLDRSHVWTAEAILDSIRAEINIRNKFLTQHDRLTAPSIRTLQRRLASLPQFDVAVARYGIKEAERRFANHGVARRTKRILELVEIDHTPLDILIVDENGNVIGRPFLTLIIDRYSRAVLGFHLSLDGYGAHSVFSALRHALLPKTYLREGRFAELMLTWPCFGWFERLLMDNGREFHSHALTDALLNLGIVGEFAQSRQPNDKPFVERLLRTINYSFVHQLPGTTFAKYEQRQGVNSEKEAAFTLEELDMALHVWLLQKYHRRPHRGLRNKTPLELWNESAKAFPPKLKCDVDHVDFEFAERKESALQHYGIDLNTFRYTSTELMQLRRMLPANQKVEVKWPRRDVGYIFVWDPLDERPIKAFNTEPEFSGLSLEQAQAVRKRHAQDLPENRAIRASAGATINQMQDDARKAKRLKERKAGSRLAGMNSSSVRAPKRSPSRPGPVPSRQFQVEVDTGHSDDLDVFEMLELETEL</sequence>
<reference evidence="3 4" key="1">
    <citation type="submission" date="2021-11" db="EMBL/GenBank/DDBJ databases">
        <title>Genome sequence.</title>
        <authorList>
            <person name="Sun Q."/>
        </authorList>
    </citation>
    <scope>NUCLEOTIDE SEQUENCE [LARGE SCALE GENOMIC DNA]</scope>
    <source>
        <strain evidence="3 4">KCTC 12005</strain>
    </source>
</reference>
<dbReference type="Gene3D" id="3.30.420.10">
    <property type="entry name" value="Ribonuclease H-like superfamily/Ribonuclease H"/>
    <property type="match status" value="1"/>
</dbReference>
<dbReference type="AlphaFoldDB" id="A0AAW4Y1J0"/>
<dbReference type="EMBL" id="JAJNCT010000030">
    <property type="protein sequence ID" value="MCD2167750.1"/>
    <property type="molecule type" value="Genomic_DNA"/>
</dbReference>
<evidence type="ECO:0000313" key="3">
    <source>
        <dbReference type="EMBL" id="MCD2167750.1"/>
    </source>
</evidence>
<dbReference type="InterPro" id="IPR001584">
    <property type="entry name" value="Integrase_cat-core"/>
</dbReference>
<organism evidence="3 4">
    <name type="scientific">Comamonas koreensis</name>
    <dbReference type="NCBI Taxonomy" id="160825"/>
    <lineage>
        <taxon>Bacteria</taxon>
        <taxon>Pseudomonadati</taxon>
        <taxon>Pseudomonadota</taxon>
        <taxon>Betaproteobacteria</taxon>
        <taxon>Burkholderiales</taxon>
        <taxon>Comamonadaceae</taxon>
        <taxon>Comamonas</taxon>
    </lineage>
</organism>
<accession>A0AAW4Y1J0</accession>
<dbReference type="InterPro" id="IPR012337">
    <property type="entry name" value="RNaseH-like_sf"/>
</dbReference>